<feature type="binding site" evidence="10">
    <location>
        <begin position="180"/>
        <end position="188"/>
    </location>
    <ligand>
        <name>GTP</name>
        <dbReference type="ChEBI" id="CHEBI:37565"/>
    </ligand>
</feature>
<keyword evidence="15" id="KW-1185">Reference proteome</keyword>
<feature type="binding site" evidence="10">
    <location>
        <position position="266"/>
    </location>
    <ligand>
        <name>Zn(2+)</name>
        <dbReference type="ChEBI" id="CHEBI:29105"/>
    </ligand>
</feature>
<dbReference type="Gene3D" id="1.10.40.50">
    <property type="entry name" value="Probable gtpase engc, domain 3"/>
    <property type="match status" value="1"/>
</dbReference>
<sequence length="336" mass="38287">MKERIEGFVTAVHRDRYEVYVNGENFYARLKTGVYYSDEREEEFPTVGDNVVLAYNSTGDSLIIKTKERKSKFSRKDPDIGKGEQIIAANFDYVFIMMSLNFDFNLKRLERYITASWQSGAQPVIVLTKTDIAEDVEKKVELVSQIALGADIYTVSTITGEGMEPLKKYLEPDKTIVFLGSSGVGKSTFTNYLLGREVMETAGIREEDSKGHHTTTHRQLFVLDNGTKIIDTPGMRELGMWIVEDGMDYSFSDIISLAVQCRFSDCTHTGEPDCAVRSALQNGTLTDARWKNYLKLQRESDFQAEKESRNKSRESKKTNKKMVRNSSKVNSKMEEW</sequence>
<dbReference type="SUPFAM" id="SSF52540">
    <property type="entry name" value="P-loop containing nucleoside triphosphate hydrolases"/>
    <property type="match status" value="1"/>
</dbReference>
<evidence type="ECO:0000256" key="2">
    <source>
        <dbReference type="ARBA" id="ARBA00022517"/>
    </source>
</evidence>
<evidence type="ECO:0000259" key="13">
    <source>
        <dbReference type="PROSITE" id="PS51721"/>
    </source>
</evidence>
<comment type="subunit">
    <text evidence="10">Monomer. Associates with 30S ribosomal subunit, binds 16S rRNA.</text>
</comment>
<dbReference type="InterPro" id="IPR004881">
    <property type="entry name" value="Ribosome_biogen_GTPase_RsgA"/>
</dbReference>
<keyword evidence="8 10" id="KW-0694">RNA-binding</keyword>
<dbReference type="InterPro" id="IPR030378">
    <property type="entry name" value="G_CP_dom"/>
</dbReference>
<dbReference type="EMBL" id="CP146256">
    <property type="protein sequence ID" value="XAH75073.1"/>
    <property type="molecule type" value="Genomic_DNA"/>
</dbReference>
<dbReference type="Proteomes" id="UP001451571">
    <property type="component" value="Chromosome"/>
</dbReference>
<evidence type="ECO:0000256" key="11">
    <source>
        <dbReference type="SAM" id="MobiDB-lite"/>
    </source>
</evidence>
<evidence type="ECO:0000256" key="9">
    <source>
        <dbReference type="ARBA" id="ARBA00023134"/>
    </source>
</evidence>
<dbReference type="RefSeq" id="WP_342758637.1">
    <property type="nucleotide sequence ID" value="NZ_CP146256.1"/>
</dbReference>
<comment type="cofactor">
    <cofactor evidence="10">
        <name>Zn(2+)</name>
        <dbReference type="ChEBI" id="CHEBI:29105"/>
    </cofactor>
    <text evidence="10">Binds 1 zinc ion per subunit.</text>
</comment>
<comment type="function">
    <text evidence="10">One of several proteins that assist in the late maturation steps of the functional core of the 30S ribosomal subunit. Helps release RbfA from mature subunits. May play a role in the assembly of ribosomal proteins into the subunit. Circularly permuted GTPase that catalyzes slow GTP hydrolysis, GTPase activity is stimulated by the 30S ribosomal subunit.</text>
</comment>
<evidence type="ECO:0000256" key="4">
    <source>
        <dbReference type="ARBA" id="ARBA00022730"/>
    </source>
</evidence>
<keyword evidence="4 10" id="KW-0699">rRNA-binding</keyword>
<comment type="similarity">
    <text evidence="10">Belongs to the TRAFAC class YlqF/YawG GTPase family. RsgA subfamily.</text>
</comment>
<dbReference type="CDD" id="cd01854">
    <property type="entry name" value="YjeQ_EngC"/>
    <property type="match status" value="1"/>
</dbReference>
<keyword evidence="1 10" id="KW-0963">Cytoplasm</keyword>
<feature type="binding site" evidence="10">
    <location>
        <position position="268"/>
    </location>
    <ligand>
        <name>Zn(2+)</name>
        <dbReference type="ChEBI" id="CHEBI:29105"/>
    </ligand>
</feature>
<protein>
    <recommendedName>
        <fullName evidence="10">Small ribosomal subunit biogenesis GTPase RsgA</fullName>
        <ecNumber evidence="10">3.6.1.-</ecNumber>
    </recommendedName>
</protein>
<organism evidence="14 15">
    <name type="scientific">Kineothrix sedimenti</name>
    <dbReference type="NCBI Taxonomy" id="3123317"/>
    <lineage>
        <taxon>Bacteria</taxon>
        <taxon>Bacillati</taxon>
        <taxon>Bacillota</taxon>
        <taxon>Clostridia</taxon>
        <taxon>Lachnospirales</taxon>
        <taxon>Lachnospiraceae</taxon>
        <taxon>Kineothrix</taxon>
    </lineage>
</organism>
<feature type="binding site" evidence="10">
    <location>
        <position position="274"/>
    </location>
    <ligand>
        <name>Zn(2+)</name>
        <dbReference type="ChEBI" id="CHEBI:29105"/>
    </ligand>
</feature>
<evidence type="ECO:0000259" key="12">
    <source>
        <dbReference type="PROSITE" id="PS50936"/>
    </source>
</evidence>
<feature type="compositionally biased region" description="Basic and acidic residues" evidence="11">
    <location>
        <begin position="300"/>
        <end position="317"/>
    </location>
</feature>
<dbReference type="PROSITE" id="PS50936">
    <property type="entry name" value="ENGC_GTPASE"/>
    <property type="match status" value="1"/>
</dbReference>
<feature type="binding site" evidence="10">
    <location>
        <position position="261"/>
    </location>
    <ligand>
        <name>Zn(2+)</name>
        <dbReference type="ChEBI" id="CHEBI:29105"/>
    </ligand>
</feature>
<evidence type="ECO:0000256" key="3">
    <source>
        <dbReference type="ARBA" id="ARBA00022723"/>
    </source>
</evidence>
<dbReference type="HAMAP" id="MF_01820">
    <property type="entry name" value="GTPase_RsgA"/>
    <property type="match status" value="1"/>
</dbReference>
<evidence type="ECO:0000256" key="8">
    <source>
        <dbReference type="ARBA" id="ARBA00022884"/>
    </source>
</evidence>
<gene>
    <name evidence="10 14" type="primary">rsgA</name>
    <name evidence="14" type="ORF">V6984_04675</name>
</gene>
<dbReference type="InterPro" id="IPR027417">
    <property type="entry name" value="P-loop_NTPase"/>
</dbReference>
<name>A0ABZ3F0F8_9FIRM</name>
<comment type="subcellular location">
    <subcellularLocation>
        <location evidence="10">Cytoplasm</location>
    </subcellularLocation>
</comment>
<feature type="binding site" evidence="10">
    <location>
        <begin position="128"/>
        <end position="131"/>
    </location>
    <ligand>
        <name>GTP</name>
        <dbReference type="ChEBI" id="CHEBI:37565"/>
    </ligand>
</feature>
<dbReference type="PANTHER" id="PTHR32120">
    <property type="entry name" value="SMALL RIBOSOMAL SUBUNIT BIOGENESIS GTPASE RSGA"/>
    <property type="match status" value="1"/>
</dbReference>
<evidence type="ECO:0000256" key="5">
    <source>
        <dbReference type="ARBA" id="ARBA00022741"/>
    </source>
</evidence>
<feature type="region of interest" description="Disordered" evidence="11">
    <location>
        <begin position="300"/>
        <end position="336"/>
    </location>
</feature>
<keyword evidence="5 10" id="KW-0547">Nucleotide-binding</keyword>
<dbReference type="PANTHER" id="PTHR32120:SF10">
    <property type="entry name" value="SMALL RIBOSOMAL SUBUNIT BIOGENESIS GTPASE RSGA"/>
    <property type="match status" value="1"/>
</dbReference>
<feature type="domain" description="EngC GTPase" evidence="12">
    <location>
        <begin position="89"/>
        <end position="236"/>
    </location>
</feature>
<dbReference type="PROSITE" id="PS51721">
    <property type="entry name" value="G_CP"/>
    <property type="match status" value="1"/>
</dbReference>
<dbReference type="EC" id="3.6.1.-" evidence="10"/>
<keyword evidence="9 10" id="KW-0342">GTP-binding</keyword>
<evidence type="ECO:0000256" key="10">
    <source>
        <dbReference type="HAMAP-Rule" id="MF_01820"/>
    </source>
</evidence>
<evidence type="ECO:0000313" key="15">
    <source>
        <dbReference type="Proteomes" id="UP001451571"/>
    </source>
</evidence>
<evidence type="ECO:0000313" key="14">
    <source>
        <dbReference type="EMBL" id="XAH75073.1"/>
    </source>
</evidence>
<accession>A0ABZ3F0F8</accession>
<proteinExistence type="inferred from homology"/>
<reference evidence="14 15" key="1">
    <citation type="submission" date="2024-02" db="EMBL/GenBank/DDBJ databases">
        <title>Bacterial strain from lacustrine sediment.</title>
        <authorList>
            <person name="Petit C."/>
            <person name="Fadhlaoui K."/>
        </authorList>
    </citation>
    <scope>NUCLEOTIDE SEQUENCE [LARGE SCALE GENOMIC DNA]</scope>
    <source>
        <strain evidence="14 15">IPX-CK</strain>
    </source>
</reference>
<feature type="domain" description="CP-type G" evidence="13">
    <location>
        <begin position="80"/>
        <end position="238"/>
    </location>
</feature>
<evidence type="ECO:0000256" key="6">
    <source>
        <dbReference type="ARBA" id="ARBA00022801"/>
    </source>
</evidence>
<dbReference type="NCBIfam" id="TIGR00157">
    <property type="entry name" value="ribosome small subunit-dependent GTPase A"/>
    <property type="match status" value="1"/>
</dbReference>
<dbReference type="Pfam" id="PF03193">
    <property type="entry name" value="RsgA_GTPase"/>
    <property type="match status" value="1"/>
</dbReference>
<keyword evidence="7 10" id="KW-0862">Zinc</keyword>
<keyword evidence="6 10" id="KW-0378">Hydrolase</keyword>
<evidence type="ECO:0000256" key="1">
    <source>
        <dbReference type="ARBA" id="ARBA00022490"/>
    </source>
</evidence>
<dbReference type="InterPro" id="IPR010914">
    <property type="entry name" value="RsgA_GTPase_dom"/>
</dbReference>
<keyword evidence="2 10" id="KW-0690">Ribosome biogenesis</keyword>
<dbReference type="Gene3D" id="3.40.50.300">
    <property type="entry name" value="P-loop containing nucleotide triphosphate hydrolases"/>
    <property type="match status" value="1"/>
</dbReference>
<keyword evidence="3 10" id="KW-0479">Metal-binding</keyword>
<evidence type="ECO:0000256" key="7">
    <source>
        <dbReference type="ARBA" id="ARBA00022833"/>
    </source>
</evidence>